<dbReference type="PROSITE" id="PS51375">
    <property type="entry name" value="PPR"/>
    <property type="match status" value="1"/>
</dbReference>
<dbReference type="PANTHER" id="PTHR47939:SF5">
    <property type="entry name" value="PENTACOTRIPEPTIDE-REPEAT REGION OF PRORP DOMAIN-CONTAINING PROTEIN"/>
    <property type="match status" value="1"/>
</dbReference>
<dbReference type="NCBIfam" id="TIGR00756">
    <property type="entry name" value="PPR"/>
    <property type="match status" value="1"/>
</dbReference>
<gene>
    <name evidence="4" type="ORF">CCACVL1_13260</name>
</gene>
<dbReference type="InterPro" id="IPR011990">
    <property type="entry name" value="TPR-like_helical_dom_sf"/>
</dbReference>
<dbReference type="Proteomes" id="UP000188268">
    <property type="component" value="Unassembled WGS sequence"/>
</dbReference>
<keyword evidence="2" id="KW-0677">Repeat</keyword>
<sequence>MGTTKLTQALLKNSKNPKLAWQLFKRIQSSPTNPSFLPSVPTIARILITAKMLPEIDHLHRLLLSSQPQQGYQLFVEQLLVGGQLSEAKLVFEAALNRSFYLGGFLYKDLIEKLCKDEKLEEASEILHKMIKRGYKFDPASFMPVVDELGKRGHKHEADELAEKMMEMASDGRKGDKIYPNARESIRRKGTTVGADDWHTIVHRDDGSGIALKALKRVQKGWGQRSVSHLQPHKNEFLDHWESGG</sequence>
<accession>A0A1R3IBN1</accession>
<dbReference type="EMBL" id="AWWV01010336">
    <property type="protein sequence ID" value="OMO79989.1"/>
    <property type="molecule type" value="Genomic_DNA"/>
</dbReference>
<dbReference type="Gene3D" id="1.25.40.10">
    <property type="entry name" value="Tetratricopeptide repeat domain"/>
    <property type="match status" value="1"/>
</dbReference>
<dbReference type="InterPro" id="IPR002885">
    <property type="entry name" value="PPR_rpt"/>
</dbReference>
<feature type="repeat" description="PPR" evidence="3">
    <location>
        <begin position="103"/>
        <end position="137"/>
    </location>
</feature>
<dbReference type="STRING" id="210143.A0A1R3IBN1"/>
<dbReference type="Gramene" id="OMO79989">
    <property type="protein sequence ID" value="OMO79989"/>
    <property type="gene ID" value="CCACVL1_13260"/>
</dbReference>
<proteinExistence type="inferred from homology"/>
<comment type="caution">
    <text evidence="4">The sequence shown here is derived from an EMBL/GenBank/DDBJ whole genome shotgun (WGS) entry which is preliminary data.</text>
</comment>
<reference evidence="4 5" key="1">
    <citation type="submission" date="2013-09" db="EMBL/GenBank/DDBJ databases">
        <title>Corchorus capsularis genome sequencing.</title>
        <authorList>
            <person name="Alam M."/>
            <person name="Haque M.S."/>
            <person name="Islam M.S."/>
            <person name="Emdad E.M."/>
            <person name="Islam M.M."/>
            <person name="Ahmed B."/>
            <person name="Halim A."/>
            <person name="Hossen Q.M.M."/>
            <person name="Hossain M.Z."/>
            <person name="Ahmed R."/>
            <person name="Khan M.M."/>
            <person name="Islam R."/>
            <person name="Rashid M.M."/>
            <person name="Khan S.A."/>
            <person name="Rahman M.S."/>
            <person name="Alam M."/>
        </authorList>
    </citation>
    <scope>NUCLEOTIDE SEQUENCE [LARGE SCALE GENOMIC DNA]</scope>
    <source>
        <strain evidence="5">cv. CVL-1</strain>
        <tissue evidence="4">Whole seedling</tissue>
    </source>
</reference>
<keyword evidence="5" id="KW-1185">Reference proteome</keyword>
<dbReference type="Pfam" id="PF01535">
    <property type="entry name" value="PPR"/>
    <property type="match status" value="1"/>
</dbReference>
<evidence type="ECO:0000313" key="5">
    <source>
        <dbReference type="Proteomes" id="UP000188268"/>
    </source>
</evidence>
<dbReference type="OMA" id="GWGRESI"/>
<evidence type="ECO:0000256" key="2">
    <source>
        <dbReference type="ARBA" id="ARBA00022737"/>
    </source>
</evidence>
<dbReference type="InterPro" id="IPR050667">
    <property type="entry name" value="PPR-containing_protein"/>
</dbReference>
<dbReference type="PANTHER" id="PTHR47939">
    <property type="entry name" value="MEMBRANE-ASSOCIATED SALT-INDUCIBLE PROTEIN-LIKE"/>
    <property type="match status" value="1"/>
</dbReference>
<evidence type="ECO:0000313" key="4">
    <source>
        <dbReference type="EMBL" id="OMO79989.1"/>
    </source>
</evidence>
<comment type="similarity">
    <text evidence="1">Belongs to the PPR family. P subfamily.</text>
</comment>
<evidence type="ECO:0000256" key="3">
    <source>
        <dbReference type="PROSITE-ProRule" id="PRU00708"/>
    </source>
</evidence>
<organism evidence="4 5">
    <name type="scientific">Corchorus capsularis</name>
    <name type="common">Jute</name>
    <dbReference type="NCBI Taxonomy" id="210143"/>
    <lineage>
        <taxon>Eukaryota</taxon>
        <taxon>Viridiplantae</taxon>
        <taxon>Streptophyta</taxon>
        <taxon>Embryophyta</taxon>
        <taxon>Tracheophyta</taxon>
        <taxon>Spermatophyta</taxon>
        <taxon>Magnoliopsida</taxon>
        <taxon>eudicotyledons</taxon>
        <taxon>Gunneridae</taxon>
        <taxon>Pentapetalae</taxon>
        <taxon>rosids</taxon>
        <taxon>malvids</taxon>
        <taxon>Malvales</taxon>
        <taxon>Malvaceae</taxon>
        <taxon>Grewioideae</taxon>
        <taxon>Apeibeae</taxon>
        <taxon>Corchorus</taxon>
    </lineage>
</organism>
<evidence type="ECO:0000256" key="1">
    <source>
        <dbReference type="ARBA" id="ARBA00007626"/>
    </source>
</evidence>
<evidence type="ECO:0008006" key="6">
    <source>
        <dbReference type="Google" id="ProtNLM"/>
    </source>
</evidence>
<dbReference type="OrthoDB" id="185373at2759"/>
<dbReference type="AlphaFoldDB" id="A0A1R3IBN1"/>
<name>A0A1R3IBN1_COCAP</name>
<protein>
    <recommendedName>
        <fullName evidence="6">Pentatricopeptide repeat-containing protein</fullName>
    </recommendedName>
</protein>